<dbReference type="GO" id="GO:0003712">
    <property type="term" value="F:transcription coregulator activity"/>
    <property type="evidence" value="ECO:0007669"/>
    <property type="project" value="TreeGrafter"/>
</dbReference>
<feature type="coiled-coil region" evidence="8">
    <location>
        <begin position="875"/>
        <end position="923"/>
    </location>
</feature>
<keyword evidence="7" id="KW-0862">Zinc</keyword>
<keyword evidence="8" id="KW-0175">Coiled coil</keyword>
<dbReference type="GO" id="GO:0006357">
    <property type="term" value="P:regulation of transcription by RNA polymerase II"/>
    <property type="evidence" value="ECO:0007669"/>
    <property type="project" value="TreeGrafter"/>
</dbReference>
<dbReference type="Pfam" id="PF02373">
    <property type="entry name" value="JmjC"/>
    <property type="match status" value="1"/>
</dbReference>
<feature type="compositionally biased region" description="Basic and acidic residues" evidence="9">
    <location>
        <begin position="693"/>
        <end position="705"/>
    </location>
</feature>
<evidence type="ECO:0000256" key="9">
    <source>
        <dbReference type="SAM" id="MobiDB-lite"/>
    </source>
</evidence>
<feature type="compositionally biased region" description="Basic and acidic residues" evidence="9">
    <location>
        <begin position="13"/>
        <end position="25"/>
    </location>
</feature>
<dbReference type="GO" id="GO:0000785">
    <property type="term" value="C:chromatin"/>
    <property type="evidence" value="ECO:0007669"/>
    <property type="project" value="TreeGrafter"/>
</dbReference>
<gene>
    <name evidence="12" type="ORF">AG4045_028450</name>
</gene>
<evidence type="ECO:0008006" key="14">
    <source>
        <dbReference type="Google" id="ProtNLM"/>
    </source>
</evidence>
<dbReference type="InterPro" id="IPR003347">
    <property type="entry name" value="JmjC_dom"/>
</dbReference>
<evidence type="ECO:0000259" key="11">
    <source>
        <dbReference type="PROSITE" id="PS51184"/>
    </source>
</evidence>
<reference evidence="12" key="1">
    <citation type="submission" date="2020-01" db="EMBL/GenBank/DDBJ databases">
        <title>The Celery Genome Sequence Reveals Sequential Paleo-tetraploidization, Resistance Gene Elimination, Karyotype Evolution, and Functional Innovation in Apiales.</title>
        <authorList>
            <person name="Song X."/>
        </authorList>
    </citation>
    <scope>NUCLEOTIDE SEQUENCE</scope>
    <source>
        <tissue evidence="12">Leaf</tissue>
    </source>
</reference>
<keyword evidence="13" id="KW-1185">Reference proteome</keyword>
<name>A0A6L5B728_APIGR</name>
<dbReference type="GO" id="GO:0032454">
    <property type="term" value="F:histone H3K9 demethylase activity"/>
    <property type="evidence" value="ECO:0007669"/>
    <property type="project" value="InterPro"/>
</dbReference>
<dbReference type="AlphaFoldDB" id="A0A6L5B728"/>
<dbReference type="InterPro" id="IPR018866">
    <property type="entry name" value="Znf-4CXXC_R1"/>
</dbReference>
<dbReference type="GO" id="GO:0000118">
    <property type="term" value="C:histone deacetylase complex"/>
    <property type="evidence" value="ECO:0007669"/>
    <property type="project" value="TreeGrafter"/>
</dbReference>
<evidence type="ECO:0000313" key="12">
    <source>
        <dbReference type="EMBL" id="KAF1001529.1"/>
    </source>
</evidence>
<dbReference type="PANTHER" id="PTHR12549">
    <property type="entry name" value="JMJC DOMAIN-CONTAINING HISTONE DEMETHYLATION PROTEIN"/>
    <property type="match status" value="1"/>
</dbReference>
<evidence type="ECO:0000256" key="3">
    <source>
        <dbReference type="ARBA" id="ARBA00022723"/>
    </source>
</evidence>
<keyword evidence="6" id="KW-0539">Nucleus</keyword>
<sequence>MELSSSSTPKTKKLNESKEAIEPKFSKRKKKNDHNCNDILTVPGSNMCHQCKSDRGAQVVRCLQCKSHRYCVPCITKWYPMLSEKDFELACPVCKGNCNCIRCLRLENSLPATRLKFVVIRNLDNISKTAKHMLKMIMPFMRQIHEEQLWEKTREAKIQGIISLSQLKVEEAIYQLNEHVYCDNCKTYIPDLHRSCTRCSYNLCVTCCQEVCDGCLHGVQEKEIKQIENPGEEFLRGAGNADETKCEDRVNSTYEWKLDENENILCPLKDMGGCGNGILTLKHILNEDHISSLFWRANSLFEQHNLRDLPESSLQWCTCPNSCDSGGNLRRATLRENSNDNYLYSPTAVNIKDDDLKHFQSHFFNGEPVIVNNVLETACGLSWEPSVIRRAFGQNKDKKNPPLKNVVAINCLDWVEVDTKLSHFFKGYQEGQIGEDGCPQILQLKDWPPSTLFNYLVPRHSWEFISSLPFKEYTHPYSGNLNLAVMPSDGVLKPDLRPKMHISYGVAPELERGDSVKNLQYNMCDTVVHPIHDQNFYLSGEHKRRLKAEYGIEPWSFVQQLGDAVFVPAGCPYQVRDIKSCMKVSVGFVSPENVHQCIRLENEIRELPQHHRAKKDILEVKNLIINAIERAVDELEELNPQPILYSENSFQLSKSPNLLSEDSHGGQSFGIDTESVTFTIDKGVEDFGQGPSAREEEAPTENGRKKETHNHNSFTIASEKQLEIVPHTSDWVQSTQAPCTVRASPNISHRTPISLPVDTVGYFNQLADMLQGDKFDQILPPQIQLDEQTVFEYEQVLKKGMYGELWELGKDFRYQEFNEVLTALLSCRRIPSNLLQGFLSLRRDLPGLASRAFELEKEVTRGMLQRDNRSTVKQLKTYMEKYRNCVDNLVLLEQEKTFNLSEIDRLSSEVQNLQSRNQVIDSEIVKFTTEADTMGKACARLSHTIANLDGVDAVDDESTLQQSIDNLHKLENEWRKRVDGLNF</sequence>
<comment type="similarity">
    <text evidence="2">Belongs to the JARID1 histone demethylase family.</text>
</comment>
<dbReference type="InterPro" id="IPR045109">
    <property type="entry name" value="LSDs-like"/>
</dbReference>
<comment type="subcellular location">
    <subcellularLocation>
        <location evidence="1">Nucleus</location>
    </subcellularLocation>
</comment>
<feature type="region of interest" description="Disordered" evidence="9">
    <location>
        <begin position="683"/>
        <end position="711"/>
    </location>
</feature>
<evidence type="ECO:0000256" key="4">
    <source>
        <dbReference type="ARBA" id="ARBA00023015"/>
    </source>
</evidence>
<dbReference type="EMBL" id="WRXP01003967">
    <property type="protein sequence ID" value="KAF1001529.1"/>
    <property type="molecule type" value="Genomic_DNA"/>
</dbReference>
<organism evidence="12 13">
    <name type="scientific">Apium graveolens</name>
    <name type="common">Celery</name>
    <dbReference type="NCBI Taxonomy" id="4045"/>
    <lineage>
        <taxon>Eukaryota</taxon>
        <taxon>Viridiplantae</taxon>
        <taxon>Streptophyta</taxon>
        <taxon>Embryophyta</taxon>
        <taxon>Tracheophyta</taxon>
        <taxon>Spermatophyta</taxon>
        <taxon>Magnoliopsida</taxon>
        <taxon>eudicotyledons</taxon>
        <taxon>Gunneridae</taxon>
        <taxon>Pentapetalae</taxon>
        <taxon>asterids</taxon>
        <taxon>campanulids</taxon>
        <taxon>Apiales</taxon>
        <taxon>Apiaceae</taxon>
        <taxon>Apioideae</taxon>
        <taxon>apioid superclade</taxon>
        <taxon>Apieae</taxon>
        <taxon>Apium</taxon>
    </lineage>
</organism>
<dbReference type="SUPFAM" id="SSF51197">
    <property type="entry name" value="Clavaminate synthase-like"/>
    <property type="match status" value="1"/>
</dbReference>
<evidence type="ECO:0000256" key="1">
    <source>
        <dbReference type="ARBA" id="ARBA00004123"/>
    </source>
</evidence>
<evidence type="ECO:0000256" key="2">
    <source>
        <dbReference type="ARBA" id="ARBA00006801"/>
    </source>
</evidence>
<dbReference type="InterPro" id="IPR001841">
    <property type="entry name" value="Znf_RING"/>
</dbReference>
<evidence type="ECO:0000256" key="5">
    <source>
        <dbReference type="ARBA" id="ARBA00023163"/>
    </source>
</evidence>
<evidence type="ECO:0000313" key="13">
    <source>
        <dbReference type="Proteomes" id="UP000593563"/>
    </source>
</evidence>
<keyword evidence="5" id="KW-0804">Transcription</keyword>
<dbReference type="Pfam" id="PF10497">
    <property type="entry name" value="zf-4CXXC_R1"/>
    <property type="match status" value="1"/>
</dbReference>
<dbReference type="Proteomes" id="UP000593563">
    <property type="component" value="Unassembled WGS sequence"/>
</dbReference>
<keyword evidence="7" id="KW-0863">Zinc-finger</keyword>
<feature type="domain" description="JmjC" evidence="11">
    <location>
        <begin position="279"/>
        <end position="605"/>
    </location>
</feature>
<dbReference type="GO" id="GO:0031490">
    <property type="term" value="F:chromatin DNA binding"/>
    <property type="evidence" value="ECO:0007669"/>
    <property type="project" value="TreeGrafter"/>
</dbReference>
<protein>
    <recommendedName>
        <fullName evidence="14">JmjC domain-containing protein</fullName>
    </recommendedName>
</protein>
<feature type="region of interest" description="Disordered" evidence="9">
    <location>
        <begin position="1"/>
        <end position="30"/>
    </location>
</feature>
<evidence type="ECO:0000256" key="8">
    <source>
        <dbReference type="SAM" id="Coils"/>
    </source>
</evidence>
<evidence type="ECO:0000256" key="6">
    <source>
        <dbReference type="ARBA" id="ARBA00023242"/>
    </source>
</evidence>
<comment type="caution">
    <text evidence="12">The sequence shown here is derived from an EMBL/GenBank/DDBJ whole genome shotgun (WGS) entry which is preliminary data.</text>
</comment>
<feature type="domain" description="RING-type" evidence="10">
    <location>
        <begin position="48"/>
        <end position="95"/>
    </location>
</feature>
<keyword evidence="3" id="KW-0479">Metal-binding</keyword>
<evidence type="ECO:0000259" key="10">
    <source>
        <dbReference type="PROSITE" id="PS50089"/>
    </source>
</evidence>
<dbReference type="GO" id="GO:0008270">
    <property type="term" value="F:zinc ion binding"/>
    <property type="evidence" value="ECO:0007669"/>
    <property type="project" value="UniProtKB-KW"/>
</dbReference>
<keyword evidence="4" id="KW-0805">Transcription regulation</keyword>
<evidence type="ECO:0000256" key="7">
    <source>
        <dbReference type="PROSITE-ProRule" id="PRU00175"/>
    </source>
</evidence>
<accession>A0A6L5B728</accession>
<dbReference type="SMART" id="SM00558">
    <property type="entry name" value="JmjC"/>
    <property type="match status" value="1"/>
</dbReference>
<dbReference type="PANTHER" id="PTHR12549:SF56">
    <property type="entry name" value="TRANSCRIPTION FACTOR C2H2 FAMILY"/>
    <property type="match status" value="1"/>
</dbReference>
<dbReference type="PROSITE" id="PS51184">
    <property type="entry name" value="JMJC"/>
    <property type="match status" value="1"/>
</dbReference>
<dbReference type="PROSITE" id="PS50089">
    <property type="entry name" value="ZF_RING_2"/>
    <property type="match status" value="1"/>
</dbReference>
<proteinExistence type="inferred from homology"/>
<dbReference type="Gene3D" id="2.60.120.650">
    <property type="entry name" value="Cupin"/>
    <property type="match status" value="2"/>
</dbReference>